<sequence>MLSISLIKNSRGINMFKNIEELIEDSKNYSSITELMIAIEIEQTGRNRKQIWEMMEHNLDTMLDSVKKGLVGEKSLTGLTGGDAKLMDDYIQSGKALSGDIILGAARDAVAVNEVNAQMGLICATPTAGSAGCLPGVLTSAIKTLGLTHDQQVEFLFVAGAFGLAIANNATISGAEGGCQAEVGSASAMASAALALAAGGSAEQAGYAIAIVLQNMLGLICDPVAGLVEIPCVHRNAMGASQAMISADMALAGVKTVIPVDEVVNTMYNVGRSLPAAFRETAEGGLAQTTTGRKIMEELFG</sequence>
<keyword evidence="4 11" id="KW-0312">Gluconeogenesis</keyword>
<evidence type="ECO:0000313" key="14">
    <source>
        <dbReference type="Proteomes" id="UP000015854"/>
    </source>
</evidence>
<comment type="pathway">
    <text evidence="2">Carbohydrate biosynthesis; gluconeogenesis.</text>
</comment>
<evidence type="ECO:0000256" key="8">
    <source>
        <dbReference type="ARBA" id="ARBA00023014"/>
    </source>
</evidence>
<dbReference type="Proteomes" id="UP000015854">
    <property type="component" value="Unassembled WGS sequence"/>
</dbReference>
<name>T0TAT8_LACLC</name>
<dbReference type="Pfam" id="PF03313">
    <property type="entry name" value="SDH_alpha"/>
    <property type="match status" value="1"/>
</dbReference>
<protein>
    <recommendedName>
        <fullName evidence="11">L-serine dehydratase</fullName>
        <ecNumber evidence="11">4.3.1.17</ecNumber>
    </recommendedName>
</protein>
<evidence type="ECO:0000256" key="10">
    <source>
        <dbReference type="ARBA" id="ARBA00049406"/>
    </source>
</evidence>
<dbReference type="EC" id="4.3.1.17" evidence="11"/>
<evidence type="ECO:0000256" key="4">
    <source>
        <dbReference type="ARBA" id="ARBA00022432"/>
    </source>
</evidence>
<dbReference type="PANTHER" id="PTHR30182:SF1">
    <property type="entry name" value="L-SERINE DEHYDRATASE 1"/>
    <property type="match status" value="1"/>
</dbReference>
<dbReference type="InterPro" id="IPR004642">
    <property type="entry name" value="Ser_deHydtase_asu"/>
</dbReference>
<dbReference type="GO" id="GO:0003941">
    <property type="term" value="F:L-serine ammonia-lyase activity"/>
    <property type="evidence" value="ECO:0007669"/>
    <property type="project" value="UniProtKB-UniRule"/>
</dbReference>
<organism evidence="13 14">
    <name type="scientific">Lactococcus cremoris subsp. cremoris TIFN6</name>
    <dbReference type="NCBI Taxonomy" id="1234876"/>
    <lineage>
        <taxon>Bacteria</taxon>
        <taxon>Bacillati</taxon>
        <taxon>Bacillota</taxon>
        <taxon>Bacilli</taxon>
        <taxon>Lactobacillales</taxon>
        <taxon>Streptococcaceae</taxon>
        <taxon>Lactococcus</taxon>
        <taxon>Lactococcus cremoris subsp. cremoris</taxon>
    </lineage>
</organism>
<keyword evidence="5 11" id="KW-0004">4Fe-4S</keyword>
<accession>T0TAT8</accession>
<comment type="caution">
    <text evidence="13">The sequence shown here is derived from an EMBL/GenBank/DDBJ whole genome shotgun (WGS) entry which is preliminary data.</text>
</comment>
<comment type="catalytic activity">
    <reaction evidence="10 11">
        <text>L-serine = pyruvate + NH4(+)</text>
        <dbReference type="Rhea" id="RHEA:19169"/>
        <dbReference type="ChEBI" id="CHEBI:15361"/>
        <dbReference type="ChEBI" id="CHEBI:28938"/>
        <dbReference type="ChEBI" id="CHEBI:33384"/>
        <dbReference type="EC" id="4.3.1.17"/>
    </reaction>
</comment>
<evidence type="ECO:0000256" key="7">
    <source>
        <dbReference type="ARBA" id="ARBA00023004"/>
    </source>
</evidence>
<dbReference type="InterPro" id="IPR051318">
    <property type="entry name" value="Fe-S_L-Ser"/>
</dbReference>
<dbReference type="EMBL" id="ATBB01000600">
    <property type="protein sequence ID" value="EQC54394.1"/>
    <property type="molecule type" value="Genomic_DNA"/>
</dbReference>
<dbReference type="NCBIfam" id="TIGR00718">
    <property type="entry name" value="sda_alpha"/>
    <property type="match status" value="1"/>
</dbReference>
<dbReference type="PATRIC" id="fig|1234876.3.peg.2464"/>
<evidence type="ECO:0000256" key="5">
    <source>
        <dbReference type="ARBA" id="ARBA00022485"/>
    </source>
</evidence>
<keyword evidence="8 11" id="KW-0411">Iron-sulfur</keyword>
<evidence type="ECO:0000313" key="13">
    <source>
        <dbReference type="EMBL" id="EQC54394.1"/>
    </source>
</evidence>
<dbReference type="GO" id="GO:0051539">
    <property type="term" value="F:4 iron, 4 sulfur cluster binding"/>
    <property type="evidence" value="ECO:0007669"/>
    <property type="project" value="UniProtKB-UniRule"/>
</dbReference>
<reference evidence="13 14" key="1">
    <citation type="journal article" date="2013" name="ISME J.">
        <title>Multifactorial diversity sustains microbial community stability.</title>
        <authorList>
            <person name="Erkus O."/>
            <person name="de Jager V.C."/>
            <person name="Spus M."/>
            <person name="van Alen-Boerrigter I.J."/>
            <person name="van Rijswijck I.M."/>
            <person name="Hazelwood L."/>
            <person name="Janssen P.W."/>
            <person name="van Hijum S.A."/>
            <person name="Kleerebezem M."/>
            <person name="Smid E.J."/>
        </authorList>
    </citation>
    <scope>NUCLEOTIDE SEQUENCE [LARGE SCALE GENOMIC DNA]</scope>
    <source>
        <strain evidence="13 14">TIFN6</strain>
    </source>
</reference>
<gene>
    <name evidence="13" type="ORF">LLT6_14920</name>
</gene>
<dbReference type="PANTHER" id="PTHR30182">
    <property type="entry name" value="L-SERINE DEHYDRATASE"/>
    <property type="match status" value="1"/>
</dbReference>
<dbReference type="AlphaFoldDB" id="T0TAT8"/>
<evidence type="ECO:0000256" key="1">
    <source>
        <dbReference type="ARBA" id="ARBA00001966"/>
    </source>
</evidence>
<comment type="cofactor">
    <cofactor evidence="1 11">
        <name>[4Fe-4S] cluster</name>
        <dbReference type="ChEBI" id="CHEBI:49883"/>
    </cofactor>
</comment>
<dbReference type="GO" id="GO:0046872">
    <property type="term" value="F:metal ion binding"/>
    <property type="evidence" value="ECO:0007669"/>
    <property type="project" value="UniProtKB-KW"/>
</dbReference>
<evidence type="ECO:0000256" key="3">
    <source>
        <dbReference type="ARBA" id="ARBA00008636"/>
    </source>
</evidence>
<keyword evidence="6 11" id="KW-0479">Metal-binding</keyword>
<comment type="similarity">
    <text evidence="3 11">Belongs to the iron-sulfur dependent L-serine dehydratase family.</text>
</comment>
<evidence type="ECO:0000256" key="6">
    <source>
        <dbReference type="ARBA" id="ARBA00022723"/>
    </source>
</evidence>
<evidence type="ECO:0000256" key="11">
    <source>
        <dbReference type="RuleBase" id="RU366059"/>
    </source>
</evidence>
<dbReference type="InterPro" id="IPR005130">
    <property type="entry name" value="Ser_deHydtase-like_asu"/>
</dbReference>
<keyword evidence="7 11" id="KW-0408">Iron</keyword>
<keyword evidence="9 11" id="KW-0456">Lyase</keyword>
<evidence type="ECO:0000259" key="12">
    <source>
        <dbReference type="Pfam" id="PF03313"/>
    </source>
</evidence>
<feature type="domain" description="Serine dehydratase-like alpha subunit" evidence="12">
    <location>
        <begin position="31"/>
        <end position="287"/>
    </location>
</feature>
<dbReference type="GO" id="GO:0006094">
    <property type="term" value="P:gluconeogenesis"/>
    <property type="evidence" value="ECO:0007669"/>
    <property type="project" value="UniProtKB-KW"/>
</dbReference>
<evidence type="ECO:0000256" key="9">
    <source>
        <dbReference type="ARBA" id="ARBA00023239"/>
    </source>
</evidence>
<evidence type="ECO:0000256" key="2">
    <source>
        <dbReference type="ARBA" id="ARBA00004742"/>
    </source>
</evidence>
<proteinExistence type="inferred from homology"/>